<dbReference type="EMBL" id="LFZO01000005">
    <property type="protein sequence ID" value="KXT18595.1"/>
    <property type="molecule type" value="Genomic_DNA"/>
</dbReference>
<evidence type="ECO:0000313" key="1">
    <source>
        <dbReference type="EMBL" id="KXT18595.1"/>
    </source>
</evidence>
<gene>
    <name evidence="1" type="ORF">AC579_9810</name>
</gene>
<protein>
    <submittedName>
        <fullName evidence="1">Uncharacterized protein</fullName>
    </submittedName>
</protein>
<dbReference type="Proteomes" id="UP000073492">
    <property type="component" value="Unassembled WGS sequence"/>
</dbReference>
<accession>A0A139IV33</accession>
<name>A0A139IV33_9PEZI</name>
<organism evidence="1 2">
    <name type="scientific">Pseudocercospora musae</name>
    <dbReference type="NCBI Taxonomy" id="113226"/>
    <lineage>
        <taxon>Eukaryota</taxon>
        <taxon>Fungi</taxon>
        <taxon>Dikarya</taxon>
        <taxon>Ascomycota</taxon>
        <taxon>Pezizomycotina</taxon>
        <taxon>Dothideomycetes</taxon>
        <taxon>Dothideomycetidae</taxon>
        <taxon>Mycosphaerellales</taxon>
        <taxon>Mycosphaerellaceae</taxon>
        <taxon>Pseudocercospora</taxon>
    </lineage>
</organism>
<sequence length="77" mass="8644">MRVVEGSELTARAFKYKNLESNFRSYLTACKSSLDTIGRRSRPQINSECRSLDSGIASQDLSSVALKFSHEISRTIE</sequence>
<evidence type="ECO:0000313" key="2">
    <source>
        <dbReference type="Proteomes" id="UP000073492"/>
    </source>
</evidence>
<keyword evidence="2" id="KW-1185">Reference proteome</keyword>
<proteinExistence type="predicted"/>
<reference evidence="1 2" key="1">
    <citation type="submission" date="2015-07" db="EMBL/GenBank/DDBJ databases">
        <title>Comparative genomics of the Sigatoka disease complex on banana suggests a link between parallel evolutionary changes in Pseudocercospora fijiensis and Pseudocercospora eumusae and increased virulence on the banana host.</title>
        <authorList>
            <person name="Chang T.-C."/>
            <person name="Salvucci A."/>
            <person name="Crous P.W."/>
            <person name="Stergiopoulos I."/>
        </authorList>
    </citation>
    <scope>NUCLEOTIDE SEQUENCE [LARGE SCALE GENOMIC DNA]</scope>
    <source>
        <strain evidence="1 2">CBS 116634</strain>
    </source>
</reference>
<dbReference type="AlphaFoldDB" id="A0A139IV33"/>
<comment type="caution">
    <text evidence="1">The sequence shown here is derived from an EMBL/GenBank/DDBJ whole genome shotgun (WGS) entry which is preliminary data.</text>
</comment>